<dbReference type="Proteomes" id="UP000769157">
    <property type="component" value="Unassembled WGS sequence"/>
</dbReference>
<gene>
    <name evidence="1" type="ORF">OGAPHI_000171</name>
</gene>
<name>A0A9P8PHZ4_9ASCO</name>
<evidence type="ECO:0000313" key="2">
    <source>
        <dbReference type="Proteomes" id="UP000769157"/>
    </source>
</evidence>
<dbReference type="AlphaFoldDB" id="A0A9P8PHZ4"/>
<accession>A0A9P8PHZ4</accession>
<evidence type="ECO:0000313" key="1">
    <source>
        <dbReference type="EMBL" id="KAH3671985.1"/>
    </source>
</evidence>
<dbReference type="EMBL" id="JAEUBE010000042">
    <property type="protein sequence ID" value="KAH3671985.1"/>
    <property type="molecule type" value="Genomic_DNA"/>
</dbReference>
<proteinExistence type="predicted"/>
<protein>
    <submittedName>
        <fullName evidence="1">Uncharacterized protein</fullName>
    </submittedName>
</protein>
<reference evidence="1" key="1">
    <citation type="journal article" date="2021" name="Open Biol.">
        <title>Shared evolutionary footprints suggest mitochondrial oxidative damage underlies multiple complex I losses in fungi.</title>
        <authorList>
            <person name="Schikora-Tamarit M.A."/>
            <person name="Marcet-Houben M."/>
            <person name="Nosek J."/>
            <person name="Gabaldon T."/>
        </authorList>
    </citation>
    <scope>NUCLEOTIDE SEQUENCE</scope>
    <source>
        <strain evidence="1">CBS6075</strain>
    </source>
</reference>
<sequence length="106" mass="11431">MALLPSNFSASARSLVSVSAWLTCTGTASELENSPASLTFPINFSRDWCLKVLVSTRSINSESKLKASFILSIANSIDSLLSSGISFCSKERFKKSVTRTEISFGV</sequence>
<keyword evidence="2" id="KW-1185">Reference proteome</keyword>
<dbReference type="RefSeq" id="XP_046065100.1">
    <property type="nucleotide sequence ID" value="XM_046202520.1"/>
</dbReference>
<organism evidence="1 2">
    <name type="scientific">Ogataea philodendri</name>
    <dbReference type="NCBI Taxonomy" id="1378263"/>
    <lineage>
        <taxon>Eukaryota</taxon>
        <taxon>Fungi</taxon>
        <taxon>Dikarya</taxon>
        <taxon>Ascomycota</taxon>
        <taxon>Saccharomycotina</taxon>
        <taxon>Pichiomycetes</taxon>
        <taxon>Pichiales</taxon>
        <taxon>Pichiaceae</taxon>
        <taxon>Ogataea</taxon>
    </lineage>
</organism>
<dbReference type="GeneID" id="70232139"/>
<reference evidence="1" key="2">
    <citation type="submission" date="2021-01" db="EMBL/GenBank/DDBJ databases">
        <authorList>
            <person name="Schikora-Tamarit M.A."/>
        </authorList>
    </citation>
    <scope>NUCLEOTIDE SEQUENCE</scope>
    <source>
        <strain evidence="1">CBS6075</strain>
    </source>
</reference>
<comment type="caution">
    <text evidence="1">The sequence shown here is derived from an EMBL/GenBank/DDBJ whole genome shotgun (WGS) entry which is preliminary data.</text>
</comment>